<evidence type="ECO:0000313" key="4">
    <source>
        <dbReference type="EMBL" id="KAF3847011.1"/>
    </source>
</evidence>
<dbReference type="AlphaFoldDB" id="A0A7J5YDD5"/>
<evidence type="ECO:0000313" key="5">
    <source>
        <dbReference type="Proteomes" id="UP000518266"/>
    </source>
</evidence>
<keyword evidence="2" id="KW-0812">Transmembrane</keyword>
<dbReference type="PROSITE" id="PS50835">
    <property type="entry name" value="IG_LIKE"/>
    <property type="match status" value="2"/>
</dbReference>
<feature type="transmembrane region" description="Helical" evidence="2">
    <location>
        <begin position="749"/>
        <end position="770"/>
    </location>
</feature>
<dbReference type="GO" id="GO:0006047">
    <property type="term" value="P:UDP-N-acetylglucosamine metabolic process"/>
    <property type="evidence" value="ECO:0007669"/>
    <property type="project" value="TreeGrafter"/>
</dbReference>
<evidence type="ECO:0000256" key="2">
    <source>
        <dbReference type="SAM" id="Phobius"/>
    </source>
</evidence>
<feature type="domain" description="Ig-like" evidence="3">
    <location>
        <begin position="474"/>
        <end position="559"/>
    </location>
</feature>
<dbReference type="GO" id="GO:0019276">
    <property type="term" value="P:UDP-N-acetylgalactosamine metabolic process"/>
    <property type="evidence" value="ECO:0007669"/>
    <property type="project" value="TreeGrafter"/>
</dbReference>
<dbReference type="InterPro" id="IPR013783">
    <property type="entry name" value="Ig-like_fold"/>
</dbReference>
<protein>
    <recommendedName>
        <fullName evidence="3">Ig-like domain-containing protein</fullName>
    </recommendedName>
</protein>
<dbReference type="InterPro" id="IPR013151">
    <property type="entry name" value="Immunoglobulin_dom"/>
</dbReference>
<dbReference type="InterPro" id="IPR003599">
    <property type="entry name" value="Ig_sub"/>
</dbReference>
<dbReference type="Pfam" id="PF00047">
    <property type="entry name" value="ig"/>
    <property type="match status" value="1"/>
</dbReference>
<organism evidence="4 5">
    <name type="scientific">Dissostichus mawsoni</name>
    <name type="common">Antarctic cod</name>
    <dbReference type="NCBI Taxonomy" id="36200"/>
    <lineage>
        <taxon>Eukaryota</taxon>
        <taxon>Metazoa</taxon>
        <taxon>Chordata</taxon>
        <taxon>Craniata</taxon>
        <taxon>Vertebrata</taxon>
        <taxon>Euteleostomi</taxon>
        <taxon>Actinopterygii</taxon>
        <taxon>Neopterygii</taxon>
        <taxon>Teleostei</taxon>
        <taxon>Neoteleostei</taxon>
        <taxon>Acanthomorphata</taxon>
        <taxon>Eupercaria</taxon>
        <taxon>Perciformes</taxon>
        <taxon>Notothenioidei</taxon>
        <taxon>Nototheniidae</taxon>
        <taxon>Dissostichus</taxon>
    </lineage>
</organism>
<dbReference type="CDD" id="cd00761">
    <property type="entry name" value="Glyco_tranf_GTA_type"/>
    <property type="match status" value="1"/>
</dbReference>
<keyword evidence="5" id="KW-1185">Reference proteome</keyword>
<keyword evidence="1" id="KW-0393">Immunoglobulin domain</keyword>
<dbReference type="InterPro" id="IPR029044">
    <property type="entry name" value="Nucleotide-diphossugar_trans"/>
</dbReference>
<dbReference type="OrthoDB" id="8961922at2759"/>
<dbReference type="SUPFAM" id="SSF53448">
    <property type="entry name" value="Nucleotide-diphospho-sugar transferases"/>
    <property type="match status" value="1"/>
</dbReference>
<evidence type="ECO:0000259" key="3">
    <source>
        <dbReference type="PROSITE" id="PS50835"/>
    </source>
</evidence>
<dbReference type="Gene3D" id="3.90.550.10">
    <property type="entry name" value="Spore Coat Polysaccharide Biosynthesis Protein SpsA, Chain A"/>
    <property type="match status" value="1"/>
</dbReference>
<dbReference type="InterPro" id="IPR036179">
    <property type="entry name" value="Ig-like_dom_sf"/>
</dbReference>
<reference evidence="4 5" key="1">
    <citation type="submission" date="2020-03" db="EMBL/GenBank/DDBJ databases">
        <title>Dissostichus mawsoni Genome sequencing and assembly.</title>
        <authorList>
            <person name="Park H."/>
        </authorList>
    </citation>
    <scope>NUCLEOTIDE SEQUENCE [LARGE SCALE GENOMIC DNA]</scope>
    <source>
        <strain evidence="4">DM0001</strain>
        <tissue evidence="4">Muscle</tissue>
    </source>
</reference>
<feature type="domain" description="Ig-like" evidence="3">
    <location>
        <begin position="640"/>
        <end position="736"/>
    </location>
</feature>
<keyword evidence="2" id="KW-1133">Transmembrane helix</keyword>
<name>A0A7J5YDD5_DISMA</name>
<dbReference type="PANTHER" id="PTHR15046">
    <property type="entry name" value="GLYCO_TRANS_2-LIKE DOMAIN-CONTAINING PROTEIN"/>
    <property type="match status" value="1"/>
</dbReference>
<evidence type="ECO:0000256" key="1">
    <source>
        <dbReference type="ARBA" id="ARBA00023319"/>
    </source>
</evidence>
<dbReference type="GO" id="GO:0008376">
    <property type="term" value="F:acetylgalactosaminyltransferase activity"/>
    <property type="evidence" value="ECO:0007669"/>
    <property type="project" value="TreeGrafter"/>
</dbReference>
<proteinExistence type="predicted"/>
<dbReference type="Proteomes" id="UP000518266">
    <property type="component" value="Unassembled WGS sequence"/>
</dbReference>
<dbReference type="Gene3D" id="2.60.40.10">
    <property type="entry name" value="Immunoglobulins"/>
    <property type="match status" value="2"/>
</dbReference>
<dbReference type="SUPFAM" id="SSF48726">
    <property type="entry name" value="Immunoglobulin"/>
    <property type="match status" value="2"/>
</dbReference>
<dbReference type="PANTHER" id="PTHR15046:SF2">
    <property type="entry name" value="BETA-1,4 N-ACETYLGALACTOSAMINYLTRANSFERASE 2"/>
    <property type="match status" value="1"/>
</dbReference>
<keyword evidence="2" id="KW-0472">Membrane</keyword>
<dbReference type="SMART" id="SM00409">
    <property type="entry name" value="IG"/>
    <property type="match status" value="2"/>
</dbReference>
<dbReference type="InterPro" id="IPR007110">
    <property type="entry name" value="Ig-like_dom"/>
</dbReference>
<dbReference type="EMBL" id="JAAKFY010000014">
    <property type="protein sequence ID" value="KAF3847011.1"/>
    <property type="molecule type" value="Genomic_DNA"/>
</dbReference>
<accession>A0A7J5YDD5</accession>
<comment type="caution">
    <text evidence="4">The sequence shown here is derived from an EMBL/GenBank/DDBJ whole genome shotgun (WGS) entry which is preliminary data.</text>
</comment>
<gene>
    <name evidence="4" type="ORF">F7725_004089</name>
</gene>
<sequence length="771" mass="88119">MFGLVWSHPDIFALHVFSTESTNPEVNECTYVSLEVSKGVLRTTIPAKGVQVIVTGNGESRLMVESSSLEALNELLADVSYQHYLPHTHRRPRLRTMKLCFPLPSNSLNLQSYINSQVTITTKTFLRYPELKVLLRSIREFYKDIEIIIADDSMEPEKIPGPHIQQFIMPPAQEPGVSQVTTKYFLWVDDDFLFTKLTKIEELVKVMEANPELDVLGGKVQGDQFYFSLIYEEGDEVEGGCMYRKSRGRFHSLPGYPQCSVVNGVVNFFLARTDAVQRVGFDPQLKRLAHSEFFMDGLGSLMVATCGHVSVSHQARLKHKDTKLYQAFRNPPKSDCLHNTLEETSEQNGCSLRALRAAVCSHQTHRHPKGKRLFTFELPEEASSCLISRSVGEEKLVLWNTSDLWPQNSSVPEDLKQRLVSMADTYSYKIQNLTHSDSGLYQEECWTEGKVTHEKHFTVTVCGSIDRTRYEYMEDEETEDLLCSGAADHLDVQWLKRDYRSQQETWTRVFGDNTSSVMDNDRGRYQVVKNTSALRISNFSTTDLRDYNCLLMNQQQCVSSETVKYKLDIEYIYLSVEDTAVLQCPVTDFSEDKPPYWETDLFNNHQEQHNHSVGVVDQNYSLVLTSGMLNHSDMYWWCAPNPPPPPPAVELFSEGEEVTLRCKDWEKGQVHIWFFKSNRTKGRTFNAFHNQISGIVDRDTDGRLVISDVSLQDTGEYWCAVDDEYDQCMFSSKTVLKHRDPFGVHSTFYAVRCSALSVLLLMLCVAVVTVT</sequence>